<proteinExistence type="predicted"/>
<dbReference type="EnsemblMetazoa" id="ASTEI05606-RA">
    <property type="protein sequence ID" value="ASTEI05606-PA"/>
    <property type="gene ID" value="ASTEI05606"/>
</dbReference>
<keyword evidence="2" id="KW-1185">Reference proteome</keyword>
<sequence>MSKFLTLRRPTTISKLLQQVPQHPDALPREVVPQWVDLLPSAKLPNRCCPVHAAEFSRGPLAQFRWKYPNDHGFDLQDACIRIASKEYHVLHDKHLRHYWTEALKKNLKHRGLISEDERVLCTLMELNRFRNFLSHHHRLHLLKLVHQMESEEANANQCKKIQTELKNAVDFCEKLAIIRGRADRIFAQKMEQQYLESFLTQMHHKVQDRKDMYDRKHKKLEQELVRRKTRNLASKYYRRSKATLVKALLRECKKSVCAKPGKTASMVHERMERAIDAAYAIHTTISPTTSSTQIIDTASQFILDLRDAPIDPLPQDTLITGYVVERLRDMMDQIVRKSVQEARTLIEQVAVKKFESLNRDDNSVRSSLSNQGSVARVASYQTRSEHPNQSRVSMGPAAIVEQYETERFSLKKCKYRPPTPVTSVTSLVEHTFHQSNEERISISALEVNTEAALDVLRRIHSDSYPLIHVMYSQRRYLEGNLLKYRMILQPYVDQRVLTAIDLDRMTMVSCVEVADSGPAEREEILRLTANALLKFPDSNHEYAVALFDSVNFLSRQAIRKVQQMLNAP</sequence>
<dbReference type="VEuPathDB" id="VectorBase:ASTEI20_035466"/>
<dbReference type="Proteomes" id="UP000076408">
    <property type="component" value="Unassembled WGS sequence"/>
</dbReference>
<dbReference type="VEuPathDB" id="VectorBase:ASTEI05606"/>
<dbReference type="AlphaFoldDB" id="A0A182YAX0"/>
<reference evidence="1" key="2">
    <citation type="submission" date="2020-05" db="UniProtKB">
        <authorList>
            <consortium name="EnsemblMetazoa"/>
        </authorList>
    </citation>
    <scope>IDENTIFICATION</scope>
    <source>
        <strain evidence="1">Indian</strain>
    </source>
</reference>
<evidence type="ECO:0000313" key="2">
    <source>
        <dbReference type="Proteomes" id="UP000076408"/>
    </source>
</evidence>
<dbReference type="VEuPathDB" id="VectorBase:ASTE011021"/>
<name>A0A182YAX0_ANOST</name>
<reference evidence="2" key="1">
    <citation type="journal article" date="2014" name="Genome Biol.">
        <title>Genome analysis of a major urban malaria vector mosquito, Anopheles stephensi.</title>
        <authorList>
            <person name="Jiang X."/>
            <person name="Peery A."/>
            <person name="Hall A.B."/>
            <person name="Sharma A."/>
            <person name="Chen X.G."/>
            <person name="Waterhouse R.M."/>
            <person name="Komissarov A."/>
            <person name="Riehle M.M."/>
            <person name="Shouche Y."/>
            <person name="Sharakhova M.V."/>
            <person name="Lawson D."/>
            <person name="Pakpour N."/>
            <person name="Arensburger P."/>
            <person name="Davidson V.L."/>
            <person name="Eiglmeier K."/>
            <person name="Emrich S."/>
            <person name="George P."/>
            <person name="Kennedy R.C."/>
            <person name="Mane S.P."/>
            <person name="Maslen G."/>
            <person name="Oringanje C."/>
            <person name="Qi Y."/>
            <person name="Settlage R."/>
            <person name="Tojo M."/>
            <person name="Tubio J.M."/>
            <person name="Unger M.F."/>
            <person name="Wang B."/>
            <person name="Vernick K.D."/>
            <person name="Ribeiro J.M."/>
            <person name="James A.A."/>
            <person name="Michel K."/>
            <person name="Riehle M.A."/>
            <person name="Luckhart S."/>
            <person name="Sharakhov I.V."/>
            <person name="Tu Z."/>
        </authorList>
    </citation>
    <scope>NUCLEOTIDE SEQUENCE [LARGE SCALE GENOMIC DNA]</scope>
    <source>
        <strain evidence="2">Indian</strain>
    </source>
</reference>
<accession>A0A182YAX0</accession>
<organism evidence="1 2">
    <name type="scientific">Anopheles stephensi</name>
    <name type="common">Indo-Pakistan malaria mosquito</name>
    <dbReference type="NCBI Taxonomy" id="30069"/>
    <lineage>
        <taxon>Eukaryota</taxon>
        <taxon>Metazoa</taxon>
        <taxon>Ecdysozoa</taxon>
        <taxon>Arthropoda</taxon>
        <taxon>Hexapoda</taxon>
        <taxon>Insecta</taxon>
        <taxon>Pterygota</taxon>
        <taxon>Neoptera</taxon>
        <taxon>Endopterygota</taxon>
        <taxon>Diptera</taxon>
        <taxon>Nematocera</taxon>
        <taxon>Culicoidea</taxon>
        <taxon>Culicidae</taxon>
        <taxon>Anophelinae</taxon>
        <taxon>Anopheles</taxon>
    </lineage>
</organism>
<evidence type="ECO:0000313" key="1">
    <source>
        <dbReference type="EnsemblMetazoa" id="ASTEI05606-PA"/>
    </source>
</evidence>
<dbReference type="OMA" id="NSLPGWE"/>
<dbReference type="STRING" id="30069.A0A182YAX0"/>
<protein>
    <submittedName>
        <fullName evidence="1">Uncharacterized protein</fullName>
    </submittedName>
</protein>